<dbReference type="InterPro" id="IPR001387">
    <property type="entry name" value="Cro/C1-type_HTH"/>
</dbReference>
<evidence type="ECO:0000256" key="2">
    <source>
        <dbReference type="SAM" id="Phobius"/>
    </source>
</evidence>
<dbReference type="PANTHER" id="PTHR46558:SF13">
    <property type="entry name" value="HTH-TYPE TRANSCRIPTIONAL REGULATOR IMMR"/>
    <property type="match status" value="1"/>
</dbReference>
<dbReference type="SUPFAM" id="SSF47413">
    <property type="entry name" value="lambda repressor-like DNA-binding domains"/>
    <property type="match status" value="1"/>
</dbReference>
<comment type="caution">
    <text evidence="4">The sequence shown here is derived from an EMBL/GenBank/DDBJ whole genome shotgun (WGS) entry which is preliminary data.</text>
</comment>
<dbReference type="Proteomes" id="UP000284868">
    <property type="component" value="Unassembled WGS sequence"/>
</dbReference>
<dbReference type="PROSITE" id="PS50943">
    <property type="entry name" value="HTH_CROC1"/>
    <property type="match status" value="1"/>
</dbReference>
<keyword evidence="2" id="KW-1133">Transmembrane helix</keyword>
<feature type="domain" description="HTH cro/C1-type" evidence="3">
    <location>
        <begin position="9"/>
        <end position="61"/>
    </location>
</feature>
<dbReference type="Pfam" id="PF12844">
    <property type="entry name" value="HTH_19"/>
    <property type="match status" value="1"/>
</dbReference>
<dbReference type="GO" id="GO:0003677">
    <property type="term" value="F:DNA binding"/>
    <property type="evidence" value="ECO:0007669"/>
    <property type="project" value="UniProtKB-KW"/>
</dbReference>
<keyword evidence="2" id="KW-0472">Membrane</keyword>
<reference evidence="4 5" key="1">
    <citation type="submission" date="2018-08" db="EMBL/GenBank/DDBJ databases">
        <title>A genome reference for cultivated species of the human gut microbiota.</title>
        <authorList>
            <person name="Zou Y."/>
            <person name="Xue W."/>
            <person name="Luo G."/>
        </authorList>
    </citation>
    <scope>NUCLEOTIDE SEQUENCE [LARGE SCALE GENOMIC DNA]</scope>
    <source>
        <strain evidence="4 5">AF35-6BH</strain>
    </source>
</reference>
<sequence>MSLGEKIFKLRKEKGLSQEALAEQVGTTRQAISKWENDQGFPETEKLLRLSNIFEVSTDYLLKDEKTVKDSEEHGYYVSKEMSVSFIANQKKLGRYLAIGTMLCIFAGIPYTLFSHDMAWRYLGMAFCLVAGIVCFVIAVFCEKQEYSILKQEPLLFDYEYLKELRNEYRMKKKKYVIVAIPCTVLFIVGLIFFAFTMKGYLLWIEYHSLAFFALAVGMLGFVYTINVMEAYELLIRNEQYSTSFFFKLKRKIKKSLE</sequence>
<keyword evidence="2" id="KW-0812">Transmembrane</keyword>
<dbReference type="AlphaFoldDB" id="A0A415PHQ5"/>
<dbReference type="PANTHER" id="PTHR46558">
    <property type="entry name" value="TRACRIPTIONAL REGULATORY PROTEIN-RELATED-RELATED"/>
    <property type="match status" value="1"/>
</dbReference>
<keyword evidence="1" id="KW-0238">DNA-binding</keyword>
<proteinExistence type="predicted"/>
<dbReference type="CDD" id="cd00093">
    <property type="entry name" value="HTH_XRE"/>
    <property type="match status" value="1"/>
</dbReference>
<feature type="transmembrane region" description="Helical" evidence="2">
    <location>
        <begin position="210"/>
        <end position="229"/>
    </location>
</feature>
<dbReference type="InterPro" id="IPR010982">
    <property type="entry name" value="Lambda_DNA-bd_dom_sf"/>
</dbReference>
<dbReference type="Gene3D" id="1.10.260.40">
    <property type="entry name" value="lambda repressor-like DNA-binding domains"/>
    <property type="match status" value="1"/>
</dbReference>
<dbReference type="RefSeq" id="WP_022420285.1">
    <property type="nucleotide sequence ID" value="NZ_JAJBMQ010000017.1"/>
</dbReference>
<feature type="transmembrane region" description="Helical" evidence="2">
    <location>
        <begin position="176"/>
        <end position="198"/>
    </location>
</feature>
<evidence type="ECO:0000313" key="4">
    <source>
        <dbReference type="EMBL" id="RHM12263.1"/>
    </source>
</evidence>
<evidence type="ECO:0000259" key="3">
    <source>
        <dbReference type="PROSITE" id="PS50943"/>
    </source>
</evidence>
<keyword evidence="5" id="KW-1185">Reference proteome</keyword>
<accession>A0A415PHQ5</accession>
<evidence type="ECO:0000313" key="5">
    <source>
        <dbReference type="Proteomes" id="UP000284868"/>
    </source>
</evidence>
<dbReference type="OrthoDB" id="9815852at2"/>
<protein>
    <submittedName>
        <fullName evidence="4">XRE family transcriptional regulator</fullName>
    </submittedName>
</protein>
<feature type="transmembrane region" description="Helical" evidence="2">
    <location>
        <begin position="96"/>
        <end position="114"/>
    </location>
</feature>
<feature type="transmembrane region" description="Helical" evidence="2">
    <location>
        <begin position="120"/>
        <end position="142"/>
    </location>
</feature>
<organism evidence="4 5">
    <name type="scientific">Amedibacillus dolichus</name>
    <dbReference type="NCBI Taxonomy" id="31971"/>
    <lineage>
        <taxon>Bacteria</taxon>
        <taxon>Bacillati</taxon>
        <taxon>Bacillota</taxon>
        <taxon>Erysipelotrichia</taxon>
        <taxon>Erysipelotrichales</taxon>
        <taxon>Erysipelotrichaceae</taxon>
        <taxon>Amedibacillus</taxon>
    </lineage>
</organism>
<dbReference type="EMBL" id="QRPK01000017">
    <property type="protein sequence ID" value="RHM12263.1"/>
    <property type="molecule type" value="Genomic_DNA"/>
</dbReference>
<name>A0A415PHQ5_9FIRM</name>
<evidence type="ECO:0000256" key="1">
    <source>
        <dbReference type="ARBA" id="ARBA00023125"/>
    </source>
</evidence>
<gene>
    <name evidence="4" type="ORF">DWZ83_04810</name>
</gene>
<dbReference type="SMART" id="SM00530">
    <property type="entry name" value="HTH_XRE"/>
    <property type="match status" value="1"/>
</dbReference>